<evidence type="ECO:0000313" key="12">
    <source>
        <dbReference type="Proteomes" id="UP000182192"/>
    </source>
</evidence>
<keyword evidence="5" id="KW-1003">Cell membrane</keyword>
<evidence type="ECO:0000256" key="2">
    <source>
        <dbReference type="ARBA" id="ARBA00008417"/>
    </source>
</evidence>
<keyword evidence="8 10" id="KW-0472">Membrane</keyword>
<dbReference type="PANTHER" id="PTHR43823">
    <property type="entry name" value="SPORULATION PROTEIN YKVU"/>
    <property type="match status" value="1"/>
</dbReference>
<evidence type="ECO:0000256" key="6">
    <source>
        <dbReference type="ARBA" id="ARBA00022692"/>
    </source>
</evidence>
<dbReference type="GO" id="GO:0005886">
    <property type="term" value="C:plasma membrane"/>
    <property type="evidence" value="ECO:0007669"/>
    <property type="project" value="UniProtKB-SubCell"/>
</dbReference>
<evidence type="ECO:0000256" key="10">
    <source>
        <dbReference type="SAM" id="Phobius"/>
    </source>
</evidence>
<gene>
    <name evidence="11" type="ORF">SAMN02910406_02898</name>
</gene>
<accession>A0A1I1P4U9</accession>
<dbReference type="InterPro" id="IPR045070">
    <property type="entry name" value="MATE_MepA-like"/>
</dbReference>
<protein>
    <recommendedName>
        <fullName evidence="3">Multidrug export protein MepA</fullName>
    </recommendedName>
</protein>
<evidence type="ECO:0000256" key="3">
    <source>
        <dbReference type="ARBA" id="ARBA00022106"/>
    </source>
</evidence>
<dbReference type="PIRSF" id="PIRSF006603">
    <property type="entry name" value="DinF"/>
    <property type="match status" value="1"/>
</dbReference>
<dbReference type="CDD" id="cd13143">
    <property type="entry name" value="MATE_MepA_like"/>
    <property type="match status" value="1"/>
</dbReference>
<feature type="transmembrane region" description="Helical" evidence="10">
    <location>
        <begin position="135"/>
        <end position="156"/>
    </location>
</feature>
<evidence type="ECO:0000256" key="5">
    <source>
        <dbReference type="ARBA" id="ARBA00022475"/>
    </source>
</evidence>
<evidence type="ECO:0000256" key="7">
    <source>
        <dbReference type="ARBA" id="ARBA00022989"/>
    </source>
</evidence>
<feature type="transmembrane region" description="Helical" evidence="10">
    <location>
        <begin position="429"/>
        <end position="448"/>
    </location>
</feature>
<evidence type="ECO:0000256" key="8">
    <source>
        <dbReference type="ARBA" id="ARBA00023136"/>
    </source>
</evidence>
<name>A0A1I1P4U9_RUMAL</name>
<evidence type="ECO:0000256" key="9">
    <source>
        <dbReference type="ARBA" id="ARBA00023251"/>
    </source>
</evidence>
<feature type="transmembrane region" description="Helical" evidence="10">
    <location>
        <begin position="197"/>
        <end position="217"/>
    </location>
</feature>
<comment type="similarity">
    <text evidence="2">Belongs to the multi antimicrobial extrusion (MATE) (TC 2.A.66.1) family. MepA subfamily.</text>
</comment>
<dbReference type="EMBL" id="FOKQ01000029">
    <property type="protein sequence ID" value="SFD02003.1"/>
    <property type="molecule type" value="Genomic_DNA"/>
</dbReference>
<keyword evidence="7 10" id="KW-1133">Transmembrane helix</keyword>
<feature type="transmembrane region" description="Helical" evidence="10">
    <location>
        <begin position="21"/>
        <end position="39"/>
    </location>
</feature>
<proteinExistence type="inferred from homology"/>
<dbReference type="Proteomes" id="UP000182192">
    <property type="component" value="Unassembled WGS sequence"/>
</dbReference>
<feature type="transmembrane region" description="Helical" evidence="10">
    <location>
        <begin position="402"/>
        <end position="423"/>
    </location>
</feature>
<dbReference type="GO" id="GO:0046677">
    <property type="term" value="P:response to antibiotic"/>
    <property type="evidence" value="ECO:0007669"/>
    <property type="project" value="UniProtKB-KW"/>
</dbReference>
<dbReference type="InterPro" id="IPR048279">
    <property type="entry name" value="MdtK-like"/>
</dbReference>
<feature type="transmembrane region" description="Helical" evidence="10">
    <location>
        <begin position="238"/>
        <end position="260"/>
    </location>
</feature>
<sequence length="475" mass="52302">MTETREQNPLGYERIPALLRKFALPSVIAMLVSSLYNVIDQIFIGKGVGQLGNAATGVAFPLTTICMSITLAIGIGTASRYSLYLGKRDEEHAAITVGCGLCMMFVFGILLTVITELNLKPMLMAFGATKDVYPYAYDYTKITALGMPFIVVMNGMSNLARADGSPRYSMITMIIGAVINTILDPIFIFKFDWGVSGAAWATVIGQVVSGIFALMYLKKLKRITLRREHIRLSPQEMLTTAMMGMSNGLTQIALTLVQIVMNRSLTKYGELSPYGADIPLAASTIVMKVNSIVLAIIIGILQGMQPIVGFNYSARQYDRVKAVYKLAIKCELVITIIAFAVFQVFPKQVLSLFDSSKEENTVLYFEFAVKFMRTFLLLLPLTGIQMISSNFFAAIGKPIKGAVLSLTRQVLFLIPMVLILAYFFGLNGIMAAAPLSDLTAFVVVMVFIKQEMKQMDYVSSILNELKMSKMSKIST</sequence>
<evidence type="ECO:0000256" key="4">
    <source>
        <dbReference type="ARBA" id="ARBA00022448"/>
    </source>
</evidence>
<dbReference type="AlphaFoldDB" id="A0A1I1P4U9"/>
<feature type="transmembrane region" description="Helical" evidence="10">
    <location>
        <begin position="168"/>
        <end position="191"/>
    </location>
</feature>
<reference evidence="11 12" key="1">
    <citation type="submission" date="2016-10" db="EMBL/GenBank/DDBJ databases">
        <authorList>
            <person name="de Groot N.N."/>
        </authorList>
    </citation>
    <scope>NUCLEOTIDE SEQUENCE [LARGE SCALE GENOMIC DNA]</scope>
    <source>
        <strain evidence="11 12">AR67</strain>
    </source>
</reference>
<dbReference type="InterPro" id="IPR051327">
    <property type="entry name" value="MATE_MepA_subfamily"/>
</dbReference>
<evidence type="ECO:0000256" key="1">
    <source>
        <dbReference type="ARBA" id="ARBA00004651"/>
    </source>
</evidence>
<dbReference type="InterPro" id="IPR002528">
    <property type="entry name" value="MATE_fam"/>
</dbReference>
<dbReference type="RefSeq" id="WP_074962654.1">
    <property type="nucleotide sequence ID" value="NZ_FOKQ01000029.1"/>
</dbReference>
<keyword evidence="9" id="KW-0046">Antibiotic resistance</keyword>
<feature type="transmembrane region" description="Helical" evidence="10">
    <location>
        <begin position="322"/>
        <end position="342"/>
    </location>
</feature>
<dbReference type="GO" id="GO:0015297">
    <property type="term" value="F:antiporter activity"/>
    <property type="evidence" value="ECO:0007669"/>
    <property type="project" value="InterPro"/>
</dbReference>
<feature type="transmembrane region" description="Helical" evidence="10">
    <location>
        <begin position="93"/>
        <end position="115"/>
    </location>
</feature>
<dbReference type="GO" id="GO:0042910">
    <property type="term" value="F:xenobiotic transmembrane transporter activity"/>
    <property type="evidence" value="ECO:0007669"/>
    <property type="project" value="InterPro"/>
</dbReference>
<evidence type="ECO:0000313" key="11">
    <source>
        <dbReference type="EMBL" id="SFD02003.1"/>
    </source>
</evidence>
<feature type="transmembrane region" description="Helical" evidence="10">
    <location>
        <begin position="59"/>
        <end position="81"/>
    </location>
</feature>
<comment type="subcellular location">
    <subcellularLocation>
        <location evidence="1">Cell membrane</location>
        <topology evidence="1">Multi-pass membrane protein</topology>
    </subcellularLocation>
</comment>
<dbReference type="Pfam" id="PF01554">
    <property type="entry name" value="MatE"/>
    <property type="match status" value="2"/>
</dbReference>
<dbReference type="NCBIfam" id="TIGR00797">
    <property type="entry name" value="matE"/>
    <property type="match status" value="1"/>
</dbReference>
<keyword evidence="4" id="KW-0813">Transport</keyword>
<keyword evidence="6 10" id="KW-0812">Transmembrane</keyword>
<organism evidence="11 12">
    <name type="scientific">Ruminococcus albus</name>
    <dbReference type="NCBI Taxonomy" id="1264"/>
    <lineage>
        <taxon>Bacteria</taxon>
        <taxon>Bacillati</taxon>
        <taxon>Bacillota</taxon>
        <taxon>Clostridia</taxon>
        <taxon>Eubacteriales</taxon>
        <taxon>Oscillospiraceae</taxon>
        <taxon>Ruminococcus</taxon>
    </lineage>
</organism>
<feature type="transmembrane region" description="Helical" evidence="10">
    <location>
        <begin position="280"/>
        <end position="301"/>
    </location>
</feature>
<dbReference type="OrthoDB" id="9811110at2"/>
<dbReference type="PANTHER" id="PTHR43823:SF3">
    <property type="entry name" value="MULTIDRUG EXPORT PROTEIN MEPA"/>
    <property type="match status" value="1"/>
</dbReference>